<gene>
    <name evidence="1" type="ORF">EYF80_007016</name>
</gene>
<evidence type="ECO:0000313" key="2">
    <source>
        <dbReference type="Proteomes" id="UP000314294"/>
    </source>
</evidence>
<name>A0A4Z2IXR5_9TELE</name>
<reference evidence="1 2" key="1">
    <citation type="submission" date="2019-03" db="EMBL/GenBank/DDBJ databases">
        <title>First draft genome of Liparis tanakae, snailfish: a comprehensive survey of snailfish specific genes.</title>
        <authorList>
            <person name="Kim W."/>
            <person name="Song I."/>
            <person name="Jeong J.-H."/>
            <person name="Kim D."/>
            <person name="Kim S."/>
            <person name="Ryu S."/>
            <person name="Song J.Y."/>
            <person name="Lee S.K."/>
        </authorList>
    </citation>
    <scope>NUCLEOTIDE SEQUENCE [LARGE SCALE GENOMIC DNA]</scope>
    <source>
        <tissue evidence="1">Muscle</tissue>
    </source>
</reference>
<dbReference type="AlphaFoldDB" id="A0A4Z2IXR5"/>
<organism evidence="1 2">
    <name type="scientific">Liparis tanakae</name>
    <name type="common">Tanaka's snailfish</name>
    <dbReference type="NCBI Taxonomy" id="230148"/>
    <lineage>
        <taxon>Eukaryota</taxon>
        <taxon>Metazoa</taxon>
        <taxon>Chordata</taxon>
        <taxon>Craniata</taxon>
        <taxon>Vertebrata</taxon>
        <taxon>Euteleostomi</taxon>
        <taxon>Actinopterygii</taxon>
        <taxon>Neopterygii</taxon>
        <taxon>Teleostei</taxon>
        <taxon>Neoteleostei</taxon>
        <taxon>Acanthomorphata</taxon>
        <taxon>Eupercaria</taxon>
        <taxon>Perciformes</taxon>
        <taxon>Cottioidei</taxon>
        <taxon>Cottales</taxon>
        <taxon>Liparidae</taxon>
        <taxon>Liparis</taxon>
    </lineage>
</organism>
<sequence length="138" mass="16034">MFVKGWSFPMLLLRIQSLNSLRIVHLFSVNRSRHPLHTAEQQTDTGPRQGHEEVTEVIGMPDEPPPARHQQTFPRCCGDGLQPCKGRERTYLQEVQVTPEINTRFTLFYTQRVLGHIMRRERRVHVTDLQHLDVSGLV</sequence>
<evidence type="ECO:0000313" key="1">
    <source>
        <dbReference type="EMBL" id="TNN82775.1"/>
    </source>
</evidence>
<dbReference type="Proteomes" id="UP000314294">
    <property type="component" value="Unassembled WGS sequence"/>
</dbReference>
<accession>A0A4Z2IXR5</accession>
<keyword evidence="2" id="KW-1185">Reference proteome</keyword>
<comment type="caution">
    <text evidence="1">The sequence shown here is derived from an EMBL/GenBank/DDBJ whole genome shotgun (WGS) entry which is preliminary data.</text>
</comment>
<dbReference type="EMBL" id="SRLO01000037">
    <property type="protein sequence ID" value="TNN82775.1"/>
    <property type="molecule type" value="Genomic_DNA"/>
</dbReference>
<proteinExistence type="predicted"/>
<protein>
    <submittedName>
        <fullName evidence="1">Uncharacterized protein</fullName>
    </submittedName>
</protein>